<dbReference type="EMBL" id="MU863934">
    <property type="protein sequence ID" value="KAK4199290.1"/>
    <property type="molecule type" value="Genomic_DNA"/>
</dbReference>
<feature type="region of interest" description="Disordered" evidence="1">
    <location>
        <begin position="163"/>
        <end position="223"/>
    </location>
</feature>
<keyword evidence="3" id="KW-1185">Reference proteome</keyword>
<feature type="compositionally biased region" description="Basic and acidic residues" evidence="1">
    <location>
        <begin position="163"/>
        <end position="176"/>
    </location>
</feature>
<dbReference type="AlphaFoldDB" id="A0AAN6XER3"/>
<evidence type="ECO:0000313" key="2">
    <source>
        <dbReference type="EMBL" id="KAK4199290.1"/>
    </source>
</evidence>
<organism evidence="2 3">
    <name type="scientific">Triangularia verruculosa</name>
    <dbReference type="NCBI Taxonomy" id="2587418"/>
    <lineage>
        <taxon>Eukaryota</taxon>
        <taxon>Fungi</taxon>
        <taxon>Dikarya</taxon>
        <taxon>Ascomycota</taxon>
        <taxon>Pezizomycotina</taxon>
        <taxon>Sordariomycetes</taxon>
        <taxon>Sordariomycetidae</taxon>
        <taxon>Sordariales</taxon>
        <taxon>Podosporaceae</taxon>
        <taxon>Triangularia</taxon>
    </lineage>
</organism>
<evidence type="ECO:0000313" key="3">
    <source>
        <dbReference type="Proteomes" id="UP001303160"/>
    </source>
</evidence>
<accession>A0AAN6XER3</accession>
<sequence>MKSEMHSAHMERYFTNEREAGAQKRCMLMTIINTSNCLSNFKGHNRNWVVSALEPWNSIHNFAKMKLRGPGPRVFIRTSKIKSTPPLGVPTWDFSNINRPQGRTAEGIWRFHSTEDDLKHDAGALKKGEIYGRDEFYKRAKAWYKAELDRLIYLRALEEKKVSAHHPNADGDKQPTADEGADTPAAASESKGPTRIQPSRAAKRKVPLTTTAPVTKKQARTRKKAVATNFLHTGLDYTLEAFDWEISNVLLDASQSPNVPVHQHKPDDPESEVGRDIAFLLLRLGGQVARIISEIHTDGYIKRRKAGNLRCAVDTALKARRKKYRLPKESSFQPAAKVLPGEDHVYESEGKKQPTTLYSLGIDAQEGRSASAGTPAPEAEMMISPTLGRWPVRGVEADREVESPEFLRDTGCQPPDPKEIVAFERRERELAGDLKRPLVEKLERDCTVTVSGLKFAVDLCQSEKGSEDGARFVML</sequence>
<gene>
    <name evidence="2" type="ORF">QBC40DRAFT_349581</name>
</gene>
<protein>
    <submittedName>
        <fullName evidence="2">Uncharacterized protein</fullName>
    </submittedName>
</protein>
<reference evidence="2" key="2">
    <citation type="submission" date="2023-05" db="EMBL/GenBank/DDBJ databases">
        <authorList>
            <consortium name="Lawrence Berkeley National Laboratory"/>
            <person name="Steindorff A."/>
            <person name="Hensen N."/>
            <person name="Bonometti L."/>
            <person name="Westerberg I."/>
            <person name="Brannstrom I.O."/>
            <person name="Guillou S."/>
            <person name="Cros-Aarteil S."/>
            <person name="Calhoun S."/>
            <person name="Haridas S."/>
            <person name="Kuo A."/>
            <person name="Mondo S."/>
            <person name="Pangilinan J."/>
            <person name="Riley R."/>
            <person name="Labutti K."/>
            <person name="Andreopoulos B."/>
            <person name="Lipzen A."/>
            <person name="Chen C."/>
            <person name="Yanf M."/>
            <person name="Daum C."/>
            <person name="Ng V."/>
            <person name="Clum A."/>
            <person name="Ohm R."/>
            <person name="Martin F."/>
            <person name="Silar P."/>
            <person name="Natvig D."/>
            <person name="Lalanne C."/>
            <person name="Gautier V."/>
            <person name="Ament-Velasquez S.L."/>
            <person name="Kruys A."/>
            <person name="Hutchinson M.I."/>
            <person name="Powell A.J."/>
            <person name="Barry K."/>
            <person name="Miller A.N."/>
            <person name="Grigoriev I.V."/>
            <person name="Debuchy R."/>
            <person name="Gladieux P."/>
            <person name="Thoren M.H."/>
            <person name="Johannesson H."/>
        </authorList>
    </citation>
    <scope>NUCLEOTIDE SEQUENCE</scope>
    <source>
        <strain evidence="2">CBS 315.58</strain>
    </source>
</reference>
<evidence type="ECO:0000256" key="1">
    <source>
        <dbReference type="SAM" id="MobiDB-lite"/>
    </source>
</evidence>
<comment type="caution">
    <text evidence="2">The sequence shown here is derived from an EMBL/GenBank/DDBJ whole genome shotgun (WGS) entry which is preliminary data.</text>
</comment>
<reference evidence="2" key="1">
    <citation type="journal article" date="2023" name="Mol. Phylogenet. Evol.">
        <title>Genome-scale phylogeny and comparative genomics of the fungal order Sordariales.</title>
        <authorList>
            <person name="Hensen N."/>
            <person name="Bonometti L."/>
            <person name="Westerberg I."/>
            <person name="Brannstrom I.O."/>
            <person name="Guillou S."/>
            <person name="Cros-Aarteil S."/>
            <person name="Calhoun S."/>
            <person name="Haridas S."/>
            <person name="Kuo A."/>
            <person name="Mondo S."/>
            <person name="Pangilinan J."/>
            <person name="Riley R."/>
            <person name="LaButti K."/>
            <person name="Andreopoulos B."/>
            <person name="Lipzen A."/>
            <person name="Chen C."/>
            <person name="Yan M."/>
            <person name="Daum C."/>
            <person name="Ng V."/>
            <person name="Clum A."/>
            <person name="Steindorff A."/>
            <person name="Ohm R.A."/>
            <person name="Martin F."/>
            <person name="Silar P."/>
            <person name="Natvig D.O."/>
            <person name="Lalanne C."/>
            <person name="Gautier V."/>
            <person name="Ament-Velasquez S.L."/>
            <person name="Kruys A."/>
            <person name="Hutchinson M.I."/>
            <person name="Powell A.J."/>
            <person name="Barry K."/>
            <person name="Miller A.N."/>
            <person name="Grigoriev I.V."/>
            <person name="Debuchy R."/>
            <person name="Gladieux P."/>
            <person name="Hiltunen Thoren M."/>
            <person name="Johannesson H."/>
        </authorList>
    </citation>
    <scope>NUCLEOTIDE SEQUENCE</scope>
    <source>
        <strain evidence="2">CBS 315.58</strain>
    </source>
</reference>
<dbReference type="Proteomes" id="UP001303160">
    <property type="component" value="Unassembled WGS sequence"/>
</dbReference>
<name>A0AAN6XER3_9PEZI</name>
<proteinExistence type="predicted"/>